<dbReference type="InterPro" id="IPR007485">
    <property type="entry name" value="LPS_assembly_LptE"/>
</dbReference>
<comment type="caution">
    <text evidence="1">The sequence shown here is derived from an EMBL/GenBank/DDBJ whole genome shotgun (WGS) entry which is preliminary data.</text>
</comment>
<dbReference type="Proteomes" id="UP000037997">
    <property type="component" value="Unassembled WGS sequence"/>
</dbReference>
<accession>A0A0N1EH78</accession>
<dbReference type="STRING" id="35818.HPU229336_05100"/>
<name>A0A0N1EH78_9HELI</name>
<gene>
    <name evidence="1" type="ORF">HPU229334_10845</name>
</gene>
<evidence type="ECO:0000313" key="1">
    <source>
        <dbReference type="EMBL" id="KPH55020.1"/>
    </source>
</evidence>
<dbReference type="PATRIC" id="fig|35818.11.peg.2146"/>
<reference evidence="1 2" key="1">
    <citation type="submission" date="2014-06" db="EMBL/GenBank/DDBJ databases">
        <title>Helicobacter pullorum isolates in fresh chicken meat - phenotypic and genotypic features.</title>
        <authorList>
            <person name="Borges V."/>
            <person name="Santos A."/>
            <person name="Correia C.B."/>
            <person name="Saraiva M."/>
            <person name="Menard A."/>
            <person name="Vieira L."/>
            <person name="Sampaio D.A."/>
            <person name="Gomes J.P."/>
            <person name="Oleastro M."/>
        </authorList>
    </citation>
    <scope>NUCLEOTIDE SEQUENCE [LARGE SCALE GENOMIC DNA]</scope>
    <source>
        <strain evidence="1 2">229334/12</strain>
    </source>
</reference>
<organism evidence="1 2">
    <name type="scientific">Helicobacter pullorum</name>
    <dbReference type="NCBI Taxonomy" id="35818"/>
    <lineage>
        <taxon>Bacteria</taxon>
        <taxon>Pseudomonadati</taxon>
        <taxon>Campylobacterota</taxon>
        <taxon>Epsilonproteobacteria</taxon>
        <taxon>Campylobacterales</taxon>
        <taxon>Helicobacteraceae</taxon>
        <taxon>Helicobacter</taxon>
    </lineage>
</organism>
<evidence type="ECO:0000313" key="2">
    <source>
        <dbReference type="Proteomes" id="UP000037997"/>
    </source>
</evidence>
<dbReference type="GO" id="GO:0019867">
    <property type="term" value="C:outer membrane"/>
    <property type="evidence" value="ECO:0007669"/>
    <property type="project" value="InterPro"/>
</dbReference>
<dbReference type="RefSeq" id="WP_054198503.1">
    <property type="nucleotide sequence ID" value="NZ_JNOC01000059.1"/>
</dbReference>
<sequence length="166" mass="18574">MKNFLYALVACLFFVGCGYQPIAHQANKAFGGKIFVEVKISLRDPQNSITLKDEISKSIFERLHARVVDKKEATSIIEVELQSVSFNSLAENTTGFATFYRCEAVVKFKYINQITQSTRIFTKKGYYNFSLGTSSIITDSARIEAIDEAVIQALDGFISQVGIETF</sequence>
<proteinExistence type="predicted"/>
<dbReference type="AlphaFoldDB" id="A0A0N1EH78"/>
<dbReference type="PROSITE" id="PS51257">
    <property type="entry name" value="PROKAR_LIPOPROTEIN"/>
    <property type="match status" value="1"/>
</dbReference>
<dbReference type="Pfam" id="PF04390">
    <property type="entry name" value="LptE"/>
    <property type="match status" value="1"/>
</dbReference>
<protein>
    <submittedName>
        <fullName evidence="1">Uncharacterized protein</fullName>
    </submittedName>
</protein>
<dbReference type="EMBL" id="JNOC01000059">
    <property type="protein sequence ID" value="KPH55020.1"/>
    <property type="molecule type" value="Genomic_DNA"/>
</dbReference>
<dbReference type="GO" id="GO:0043165">
    <property type="term" value="P:Gram-negative-bacterium-type cell outer membrane assembly"/>
    <property type="evidence" value="ECO:0007669"/>
    <property type="project" value="InterPro"/>
</dbReference>